<sequence>MHPLPSLIRIFLAHLTQLTFLVLLYD</sequence>
<evidence type="ECO:0000313" key="1">
    <source>
        <dbReference type="EMBL" id="MBX59767.1"/>
    </source>
</evidence>
<dbReference type="AlphaFoldDB" id="A0A2P2PYE5"/>
<proteinExistence type="predicted"/>
<name>A0A2P2PYE5_RHIMU</name>
<dbReference type="EMBL" id="GGEC01079283">
    <property type="protein sequence ID" value="MBX59767.1"/>
    <property type="molecule type" value="Transcribed_RNA"/>
</dbReference>
<reference evidence="1" key="1">
    <citation type="submission" date="2018-02" db="EMBL/GenBank/DDBJ databases">
        <title>Rhizophora mucronata_Transcriptome.</title>
        <authorList>
            <person name="Meera S.P."/>
            <person name="Sreeshan A."/>
            <person name="Augustine A."/>
        </authorList>
    </citation>
    <scope>NUCLEOTIDE SEQUENCE</scope>
    <source>
        <tissue evidence="1">Leaf</tissue>
    </source>
</reference>
<protein>
    <submittedName>
        <fullName evidence="1">Uncharacterized protein</fullName>
    </submittedName>
</protein>
<accession>A0A2P2PYE5</accession>
<organism evidence="1">
    <name type="scientific">Rhizophora mucronata</name>
    <name type="common">Asiatic mangrove</name>
    <dbReference type="NCBI Taxonomy" id="61149"/>
    <lineage>
        <taxon>Eukaryota</taxon>
        <taxon>Viridiplantae</taxon>
        <taxon>Streptophyta</taxon>
        <taxon>Embryophyta</taxon>
        <taxon>Tracheophyta</taxon>
        <taxon>Spermatophyta</taxon>
        <taxon>Magnoliopsida</taxon>
        <taxon>eudicotyledons</taxon>
        <taxon>Gunneridae</taxon>
        <taxon>Pentapetalae</taxon>
        <taxon>rosids</taxon>
        <taxon>fabids</taxon>
        <taxon>Malpighiales</taxon>
        <taxon>Rhizophoraceae</taxon>
        <taxon>Rhizophora</taxon>
    </lineage>
</organism>